<sequence length="178" mass="19991">MGWFKKKADPINERARALNEQIAALESQIKRLSTHVEKSEELEESTSKTRSAAGPADQSSASIAKPGAPQPTPGEPVFEEVNQNRLKSQGEPETTSEHYNELGVRKYDLAALLRRIKNHFRGPSTANPKLVSYLAAGSIQGLRPMRYEKRVARNRFLFFFILLFLGLLGIIVMFVKNH</sequence>
<keyword evidence="2" id="KW-0472">Membrane</keyword>
<protein>
    <submittedName>
        <fullName evidence="3">Uncharacterized protein</fullName>
    </submittedName>
</protein>
<dbReference type="RefSeq" id="WP_007416170.1">
    <property type="nucleotide sequence ID" value="NZ_ABOX02000023.1"/>
</dbReference>
<evidence type="ECO:0000313" key="4">
    <source>
        <dbReference type="Proteomes" id="UP000003688"/>
    </source>
</evidence>
<organism evidence="3 4">
    <name type="scientific">Pedosphaera parvula (strain Ellin514)</name>
    <dbReference type="NCBI Taxonomy" id="320771"/>
    <lineage>
        <taxon>Bacteria</taxon>
        <taxon>Pseudomonadati</taxon>
        <taxon>Verrucomicrobiota</taxon>
        <taxon>Pedosphaerae</taxon>
        <taxon>Pedosphaerales</taxon>
        <taxon>Pedosphaeraceae</taxon>
        <taxon>Pedosphaera</taxon>
    </lineage>
</organism>
<keyword evidence="4" id="KW-1185">Reference proteome</keyword>
<accession>B9XK27</accession>
<proteinExistence type="predicted"/>
<feature type="region of interest" description="Disordered" evidence="1">
    <location>
        <begin position="33"/>
        <end position="97"/>
    </location>
</feature>
<dbReference type="OrthoDB" id="9931044at2"/>
<keyword evidence="2" id="KW-1133">Transmembrane helix</keyword>
<evidence type="ECO:0000313" key="3">
    <source>
        <dbReference type="EMBL" id="EEF59850.1"/>
    </source>
</evidence>
<dbReference type="STRING" id="320771.Cflav_PD2857"/>
<reference evidence="3 4" key="1">
    <citation type="journal article" date="2011" name="J. Bacteriol.">
        <title>Genome sequence of 'Pedosphaera parvula' Ellin514, an aerobic Verrucomicrobial isolate from pasture soil.</title>
        <authorList>
            <person name="Kant R."/>
            <person name="van Passel M.W."/>
            <person name="Sangwan P."/>
            <person name="Palva A."/>
            <person name="Lucas S."/>
            <person name="Copeland A."/>
            <person name="Lapidus A."/>
            <person name="Glavina Del Rio T."/>
            <person name="Dalin E."/>
            <person name="Tice H."/>
            <person name="Bruce D."/>
            <person name="Goodwin L."/>
            <person name="Pitluck S."/>
            <person name="Chertkov O."/>
            <person name="Larimer F.W."/>
            <person name="Land M.L."/>
            <person name="Hauser L."/>
            <person name="Brettin T.S."/>
            <person name="Detter J.C."/>
            <person name="Han S."/>
            <person name="de Vos W.M."/>
            <person name="Janssen P.H."/>
            <person name="Smidt H."/>
        </authorList>
    </citation>
    <scope>NUCLEOTIDE SEQUENCE [LARGE SCALE GENOMIC DNA]</scope>
    <source>
        <strain evidence="3 4">Ellin514</strain>
    </source>
</reference>
<evidence type="ECO:0000256" key="1">
    <source>
        <dbReference type="SAM" id="MobiDB-lite"/>
    </source>
</evidence>
<feature type="compositionally biased region" description="Polar residues" evidence="1">
    <location>
        <begin position="81"/>
        <end position="93"/>
    </location>
</feature>
<dbReference type="EMBL" id="ABOX02000023">
    <property type="protein sequence ID" value="EEF59850.1"/>
    <property type="molecule type" value="Genomic_DNA"/>
</dbReference>
<feature type="transmembrane region" description="Helical" evidence="2">
    <location>
        <begin position="156"/>
        <end position="175"/>
    </location>
</feature>
<name>B9XK27_PEDPL</name>
<evidence type="ECO:0000256" key="2">
    <source>
        <dbReference type="SAM" id="Phobius"/>
    </source>
</evidence>
<comment type="caution">
    <text evidence="3">The sequence shown here is derived from an EMBL/GenBank/DDBJ whole genome shotgun (WGS) entry which is preliminary data.</text>
</comment>
<dbReference type="Proteomes" id="UP000003688">
    <property type="component" value="Unassembled WGS sequence"/>
</dbReference>
<gene>
    <name evidence="3" type="ORF">Cflav_PD2857</name>
</gene>
<dbReference type="AlphaFoldDB" id="B9XK27"/>
<keyword evidence="2" id="KW-0812">Transmembrane</keyword>